<dbReference type="EMBL" id="JAKKUT010000002">
    <property type="protein sequence ID" value="MDG2989899.1"/>
    <property type="molecule type" value="Genomic_DNA"/>
</dbReference>
<comment type="caution">
    <text evidence="1">The sequence shown here is derived from an EMBL/GenBank/DDBJ whole genome shotgun (WGS) entry which is preliminary data.</text>
</comment>
<name>A0ABT6EWP7_9SYNE</name>
<evidence type="ECO:0000313" key="2">
    <source>
        <dbReference type="Proteomes" id="UP001154265"/>
    </source>
</evidence>
<protein>
    <submittedName>
        <fullName evidence="1">Uncharacterized protein</fullName>
    </submittedName>
</protein>
<keyword evidence="2" id="KW-1185">Reference proteome</keyword>
<sequence>MQVYVKSRGFTPESDYSWLPSDPPDVANYKSYIDSEYPSLILYSFDNRLALLVTGSESDREDFRGRKIRNSVLWISESNGHEDEKMLRAIACEFLDNYLAGKLNQIICKDEKVSNPGFTFDQERLLNIVSMDRLDSIQSNPLSKDELKAKYATNTPRLKSDLSNLVREYELPKNGILKFLVVTGKVEESKIKDPSVWRSLSTEISDSRWQLKKKNRDPSLSASYHLSCSNPSTTDNNVEEMIPNPIDFVLSKTDIDIARFVFECQNLHDKVNSGNRLSDYDKIIIKAAEKKLNHFLNEINDIKRRDSEN</sequence>
<dbReference type="RefSeq" id="WP_277865824.1">
    <property type="nucleotide sequence ID" value="NZ_JAKKUT010000002.1"/>
</dbReference>
<reference evidence="1" key="1">
    <citation type="journal article" date="2022" name="Genome Biol. Evol.">
        <title>A New Gene Family Diagnostic for Intracellular Biomineralization of Amorphous Ca Carbonates by Cyanobacteria.</title>
        <authorList>
            <person name="Benzerara K."/>
            <person name="Duprat E."/>
            <person name="Bitard-Feildel T."/>
            <person name="Caumes G."/>
            <person name="Cassier-Chauvat C."/>
            <person name="Chauvat F."/>
            <person name="Dezi M."/>
            <person name="Diop S.I."/>
            <person name="Gaschignard G."/>
            <person name="Gorgen S."/>
            <person name="Gugger M."/>
            <person name="Lopez-Garcia P."/>
            <person name="Millet M."/>
            <person name="Skouri-Panet F."/>
            <person name="Moreira D."/>
            <person name="Callebaut I."/>
        </authorList>
    </citation>
    <scope>NUCLEOTIDE SEQUENCE</scope>
    <source>
        <strain evidence="1">G9</strain>
    </source>
</reference>
<dbReference type="Proteomes" id="UP001154265">
    <property type="component" value="Unassembled WGS sequence"/>
</dbReference>
<gene>
    <name evidence="1" type="ORF">L3556_02965</name>
</gene>
<accession>A0ABT6EWP7</accession>
<reference evidence="1" key="2">
    <citation type="submission" date="2022-01" db="EMBL/GenBank/DDBJ databases">
        <authorList>
            <person name="Zivanovic Y."/>
            <person name="Moreira D."/>
            <person name="Lopez-Garcia P."/>
        </authorList>
    </citation>
    <scope>NUCLEOTIDE SEQUENCE</scope>
    <source>
        <strain evidence="1">G9</strain>
    </source>
</reference>
<proteinExistence type="predicted"/>
<organism evidence="1 2">
    <name type="scientific">Candidatus Synechococcus calcipolaris G9</name>
    <dbReference type="NCBI Taxonomy" id="1497997"/>
    <lineage>
        <taxon>Bacteria</taxon>
        <taxon>Bacillati</taxon>
        <taxon>Cyanobacteriota</taxon>
        <taxon>Cyanophyceae</taxon>
        <taxon>Synechococcales</taxon>
        <taxon>Synechococcaceae</taxon>
        <taxon>Synechococcus</taxon>
    </lineage>
</organism>
<evidence type="ECO:0000313" key="1">
    <source>
        <dbReference type="EMBL" id="MDG2989899.1"/>
    </source>
</evidence>